<dbReference type="InterPro" id="IPR036257">
    <property type="entry name" value="Cyt_c_oxidase_su2_TM_sf"/>
</dbReference>
<comment type="function">
    <text evidence="16">Subunits I and II form the functional core of the enzyme complex. Electrons originating in cytochrome c are transferred via heme a and Cu(A) to the binuclear center formed by heme a3 and Cu(B).</text>
</comment>
<dbReference type="GO" id="GO:0005507">
    <property type="term" value="F:copper ion binding"/>
    <property type="evidence" value="ECO:0007669"/>
    <property type="project" value="InterPro"/>
</dbReference>
<evidence type="ECO:0000256" key="4">
    <source>
        <dbReference type="ARBA" id="ARBA00012949"/>
    </source>
</evidence>
<name>A0A7L9U4X8_9BURK</name>
<evidence type="ECO:0000259" key="22">
    <source>
        <dbReference type="PROSITE" id="PS50857"/>
    </source>
</evidence>
<dbReference type="InterPro" id="IPR009056">
    <property type="entry name" value="Cyt_c-like_dom"/>
</dbReference>
<comment type="catalytic activity">
    <reaction evidence="18">
        <text>4 Fe(II)-[cytochrome c] + O2 + 8 H(+)(in) = 4 Fe(III)-[cytochrome c] + 2 H2O + 4 H(+)(out)</text>
        <dbReference type="Rhea" id="RHEA:11436"/>
        <dbReference type="Rhea" id="RHEA-COMP:10350"/>
        <dbReference type="Rhea" id="RHEA-COMP:14399"/>
        <dbReference type="ChEBI" id="CHEBI:15377"/>
        <dbReference type="ChEBI" id="CHEBI:15378"/>
        <dbReference type="ChEBI" id="CHEBI:15379"/>
        <dbReference type="ChEBI" id="CHEBI:29033"/>
        <dbReference type="ChEBI" id="CHEBI:29034"/>
        <dbReference type="EC" id="7.1.1.9"/>
    </reaction>
</comment>
<dbReference type="PROSITE" id="PS51007">
    <property type="entry name" value="CYTC"/>
    <property type="match status" value="1"/>
</dbReference>
<keyword evidence="6 19" id="KW-0349">Heme</keyword>
<dbReference type="PROSITE" id="PS00078">
    <property type="entry name" value="COX2"/>
    <property type="match status" value="1"/>
</dbReference>
<keyword evidence="13 19" id="KW-0408">Iron</keyword>
<dbReference type="SUPFAM" id="SSF49503">
    <property type="entry name" value="Cupredoxins"/>
    <property type="match status" value="1"/>
</dbReference>
<dbReference type="RefSeq" id="WP_193687078.1">
    <property type="nucleotide sequence ID" value="NZ_CP062941.1"/>
</dbReference>
<feature type="domain" description="Cytochrome oxidase subunit II copper A binding" evidence="22">
    <location>
        <begin position="120"/>
        <end position="236"/>
    </location>
</feature>
<dbReference type="NCBIfam" id="TIGR02866">
    <property type="entry name" value="CoxB"/>
    <property type="match status" value="1"/>
</dbReference>
<dbReference type="KEGG" id="mlir:LPB04_01625"/>
<dbReference type="Gene3D" id="1.10.287.90">
    <property type="match status" value="1"/>
</dbReference>
<comment type="similarity">
    <text evidence="3">Belongs to the cytochrome c oxidase subunit 2 family.</text>
</comment>
<evidence type="ECO:0000256" key="20">
    <source>
        <dbReference type="SAM" id="Phobius"/>
    </source>
</evidence>
<dbReference type="AlphaFoldDB" id="A0A7L9U4X8"/>
<evidence type="ECO:0000256" key="9">
    <source>
        <dbReference type="ARBA" id="ARBA00022723"/>
    </source>
</evidence>
<dbReference type="PANTHER" id="PTHR22888">
    <property type="entry name" value="CYTOCHROME C OXIDASE, SUBUNIT II"/>
    <property type="match status" value="1"/>
</dbReference>
<dbReference type="GO" id="GO:0020037">
    <property type="term" value="F:heme binding"/>
    <property type="evidence" value="ECO:0007669"/>
    <property type="project" value="InterPro"/>
</dbReference>
<dbReference type="Gene3D" id="2.60.40.420">
    <property type="entry name" value="Cupredoxins - blue copper proteins"/>
    <property type="match status" value="1"/>
</dbReference>
<evidence type="ECO:0000256" key="17">
    <source>
        <dbReference type="ARBA" id="ARBA00031399"/>
    </source>
</evidence>
<evidence type="ECO:0000256" key="2">
    <source>
        <dbReference type="ARBA" id="ARBA00004418"/>
    </source>
</evidence>
<evidence type="ECO:0000256" key="6">
    <source>
        <dbReference type="ARBA" id="ARBA00022617"/>
    </source>
</evidence>
<evidence type="ECO:0000256" key="8">
    <source>
        <dbReference type="ARBA" id="ARBA00022692"/>
    </source>
</evidence>
<keyword evidence="11" id="KW-0249">Electron transport</keyword>
<dbReference type="InterPro" id="IPR002429">
    <property type="entry name" value="CcO_II-like_C"/>
</dbReference>
<keyword evidence="15 20" id="KW-0472">Membrane</keyword>
<dbReference type="InterPro" id="IPR001505">
    <property type="entry name" value="Copper_CuA"/>
</dbReference>
<keyword evidence="10" id="KW-1278">Translocase</keyword>
<dbReference type="InterPro" id="IPR045187">
    <property type="entry name" value="CcO_II"/>
</dbReference>
<feature type="domain" description="Cytochrome c" evidence="23">
    <location>
        <begin position="247"/>
        <end position="338"/>
    </location>
</feature>
<evidence type="ECO:0000256" key="13">
    <source>
        <dbReference type="ARBA" id="ARBA00023004"/>
    </source>
</evidence>
<evidence type="ECO:0000256" key="1">
    <source>
        <dbReference type="ARBA" id="ARBA00004141"/>
    </source>
</evidence>
<keyword evidence="21" id="KW-0732">Signal</keyword>
<dbReference type="InterPro" id="IPR008972">
    <property type="entry name" value="Cupredoxin"/>
</dbReference>
<dbReference type="InterPro" id="IPR036909">
    <property type="entry name" value="Cyt_c-like_dom_sf"/>
</dbReference>
<feature type="transmembrane region" description="Helical" evidence="20">
    <location>
        <begin position="89"/>
        <end position="109"/>
    </location>
</feature>
<evidence type="ECO:0000256" key="7">
    <source>
        <dbReference type="ARBA" id="ARBA00022660"/>
    </source>
</evidence>
<evidence type="ECO:0000256" key="21">
    <source>
        <dbReference type="SAM" id="SignalP"/>
    </source>
</evidence>
<evidence type="ECO:0000256" key="16">
    <source>
        <dbReference type="ARBA" id="ARBA00024688"/>
    </source>
</evidence>
<dbReference type="CDD" id="cd04213">
    <property type="entry name" value="CuRO_CcO_Caa3_II"/>
    <property type="match status" value="1"/>
</dbReference>
<dbReference type="SUPFAM" id="SSF46626">
    <property type="entry name" value="Cytochrome c"/>
    <property type="match status" value="1"/>
</dbReference>
<dbReference type="Pfam" id="PF00116">
    <property type="entry name" value="COX2"/>
    <property type="match status" value="1"/>
</dbReference>
<dbReference type="Pfam" id="PF00034">
    <property type="entry name" value="Cytochrom_C"/>
    <property type="match status" value="1"/>
</dbReference>
<evidence type="ECO:0000256" key="19">
    <source>
        <dbReference type="PROSITE-ProRule" id="PRU00433"/>
    </source>
</evidence>
<dbReference type="InterPro" id="IPR014222">
    <property type="entry name" value="Cyt_c_oxidase_su2"/>
</dbReference>
<feature type="signal peptide" evidence="21">
    <location>
        <begin position="1"/>
        <end position="18"/>
    </location>
</feature>
<evidence type="ECO:0000256" key="10">
    <source>
        <dbReference type="ARBA" id="ARBA00022967"/>
    </source>
</evidence>
<feature type="chain" id="PRO_5032840375" description="cytochrome-c oxidase" evidence="21">
    <location>
        <begin position="19"/>
        <end position="338"/>
    </location>
</feature>
<accession>A0A7L9U4X8</accession>
<dbReference type="PRINTS" id="PR01166">
    <property type="entry name" value="CYCOXIDASEII"/>
</dbReference>
<keyword evidence="5" id="KW-0813">Transport</keyword>
<evidence type="ECO:0000313" key="25">
    <source>
        <dbReference type="Proteomes" id="UP000593875"/>
    </source>
</evidence>
<organism evidence="24 25">
    <name type="scientific">Massilia litorea</name>
    <dbReference type="NCBI Taxonomy" id="2769491"/>
    <lineage>
        <taxon>Bacteria</taxon>
        <taxon>Pseudomonadati</taxon>
        <taxon>Pseudomonadota</taxon>
        <taxon>Betaproteobacteria</taxon>
        <taxon>Burkholderiales</taxon>
        <taxon>Oxalobacteraceae</taxon>
        <taxon>Telluria group</taxon>
        <taxon>Massilia</taxon>
    </lineage>
</organism>
<dbReference type="GO" id="GO:0016020">
    <property type="term" value="C:membrane"/>
    <property type="evidence" value="ECO:0007669"/>
    <property type="project" value="UniProtKB-SubCell"/>
</dbReference>
<evidence type="ECO:0000256" key="14">
    <source>
        <dbReference type="ARBA" id="ARBA00023008"/>
    </source>
</evidence>
<keyword evidence="8 20" id="KW-0812">Transmembrane</keyword>
<evidence type="ECO:0000259" key="23">
    <source>
        <dbReference type="PROSITE" id="PS51007"/>
    </source>
</evidence>
<dbReference type="GO" id="GO:0004129">
    <property type="term" value="F:cytochrome-c oxidase activity"/>
    <property type="evidence" value="ECO:0007669"/>
    <property type="project" value="UniProtKB-EC"/>
</dbReference>
<sequence>MRALMSFLLLGASKLAAAVPAQNALEPLGVQAAGIHDLWRLTLLICTLVFAAVLAAFLYAIWRAPHSKVQLAPDVSTLDQPEPKLGRPVVIGVAISIVLLAVLIVADFVTERRLARLPLKDAVRIEVTGHMWWWGARYLDDEPSRMFDAANEIHVPAGKPVILKLNSADVIHSFWAPSLHGKKDLIPGRTSLLHFRADQPGVYRGQCAEFCGFEHALMAFTVVAHPPAEYEAWAARQRLPAPAPATALQKQGLEVFMRSTCAMCHTVAGTEAGARLGPDLTHLASRSMLASGTLPNTPQYLAAWILDPQKFKKGANMPATPLSAHELEALMAYLETLK</sequence>
<evidence type="ECO:0000256" key="5">
    <source>
        <dbReference type="ARBA" id="ARBA00022448"/>
    </source>
</evidence>
<evidence type="ECO:0000313" key="24">
    <source>
        <dbReference type="EMBL" id="QOL50054.1"/>
    </source>
</evidence>
<evidence type="ECO:0000256" key="15">
    <source>
        <dbReference type="ARBA" id="ARBA00023136"/>
    </source>
</evidence>
<dbReference type="EC" id="7.1.1.9" evidence="4"/>
<protein>
    <recommendedName>
        <fullName evidence="4">cytochrome-c oxidase</fullName>
        <ecNumber evidence="4">7.1.1.9</ecNumber>
    </recommendedName>
    <alternativeName>
        <fullName evidence="17">Cytochrome aa3 subunit 2</fullName>
    </alternativeName>
</protein>
<keyword evidence="12 20" id="KW-1133">Transmembrane helix</keyword>
<evidence type="ECO:0000256" key="12">
    <source>
        <dbReference type="ARBA" id="ARBA00022989"/>
    </source>
</evidence>
<evidence type="ECO:0000256" key="11">
    <source>
        <dbReference type="ARBA" id="ARBA00022982"/>
    </source>
</evidence>
<dbReference type="Proteomes" id="UP000593875">
    <property type="component" value="Chromosome"/>
</dbReference>
<dbReference type="PANTHER" id="PTHR22888:SF9">
    <property type="entry name" value="CYTOCHROME C OXIDASE SUBUNIT 2"/>
    <property type="match status" value="1"/>
</dbReference>
<feature type="transmembrane region" description="Helical" evidence="20">
    <location>
        <begin position="42"/>
        <end position="62"/>
    </location>
</feature>
<evidence type="ECO:0000256" key="18">
    <source>
        <dbReference type="ARBA" id="ARBA00047816"/>
    </source>
</evidence>
<keyword evidence="25" id="KW-1185">Reference proteome</keyword>
<reference evidence="24 25" key="1">
    <citation type="submission" date="2020-10" db="EMBL/GenBank/DDBJ databases">
        <title>Genome sequencing of Massilia sp. LPB0304.</title>
        <authorList>
            <person name="Kim J."/>
        </authorList>
    </citation>
    <scope>NUCLEOTIDE SEQUENCE [LARGE SCALE GENOMIC DNA]</scope>
    <source>
        <strain evidence="24 25">LPB0304</strain>
    </source>
</reference>
<dbReference type="GO" id="GO:0042773">
    <property type="term" value="P:ATP synthesis coupled electron transport"/>
    <property type="evidence" value="ECO:0007669"/>
    <property type="project" value="TreeGrafter"/>
</dbReference>
<gene>
    <name evidence="24" type="primary">coxB</name>
    <name evidence="24" type="ORF">LPB04_01625</name>
</gene>
<keyword evidence="14" id="KW-0186">Copper</keyword>
<keyword evidence="9 19" id="KW-0479">Metal-binding</keyword>
<evidence type="ECO:0000256" key="3">
    <source>
        <dbReference type="ARBA" id="ARBA00007866"/>
    </source>
</evidence>
<comment type="subcellular location">
    <subcellularLocation>
        <location evidence="1">Membrane</location>
        <topology evidence="1">Multi-pass membrane protein</topology>
    </subcellularLocation>
    <subcellularLocation>
        <location evidence="2">Periplasm</location>
    </subcellularLocation>
</comment>
<dbReference type="EMBL" id="CP062941">
    <property type="protein sequence ID" value="QOL50054.1"/>
    <property type="molecule type" value="Genomic_DNA"/>
</dbReference>
<dbReference type="GO" id="GO:0016491">
    <property type="term" value="F:oxidoreductase activity"/>
    <property type="evidence" value="ECO:0007669"/>
    <property type="project" value="InterPro"/>
</dbReference>
<dbReference type="GO" id="GO:0042597">
    <property type="term" value="C:periplasmic space"/>
    <property type="evidence" value="ECO:0007669"/>
    <property type="project" value="UniProtKB-SubCell"/>
</dbReference>
<dbReference type="InterPro" id="IPR034236">
    <property type="entry name" value="CuRO_CcO_Caa3_II"/>
</dbReference>
<proteinExistence type="inferred from homology"/>
<keyword evidence="7" id="KW-0679">Respiratory chain</keyword>
<dbReference type="PROSITE" id="PS50857">
    <property type="entry name" value="COX2_CUA"/>
    <property type="match status" value="1"/>
</dbReference>